<dbReference type="Proteomes" id="UP000325003">
    <property type="component" value="Unassembled WGS sequence"/>
</dbReference>
<dbReference type="EC" id="3.2.1.14" evidence="2"/>
<feature type="signal peptide" evidence="8">
    <location>
        <begin position="1"/>
        <end position="28"/>
    </location>
</feature>
<dbReference type="AlphaFoldDB" id="A0A5B1LPD1"/>
<name>A0A5B1LPD1_9ACTN</name>
<dbReference type="SUPFAM" id="SSF51445">
    <property type="entry name" value="(Trans)glycosidases"/>
    <property type="match status" value="1"/>
</dbReference>
<dbReference type="Gene3D" id="2.130.10.10">
    <property type="entry name" value="YVTN repeat-like/Quinoprotein amine dehydrogenase"/>
    <property type="match status" value="1"/>
</dbReference>
<evidence type="ECO:0000313" key="11">
    <source>
        <dbReference type="Proteomes" id="UP000325003"/>
    </source>
</evidence>
<dbReference type="GO" id="GO:0006032">
    <property type="term" value="P:chitin catabolic process"/>
    <property type="evidence" value="ECO:0007669"/>
    <property type="project" value="UniProtKB-KW"/>
</dbReference>
<dbReference type="InterPro" id="IPR050314">
    <property type="entry name" value="Glycosyl_Hydrlase_18"/>
</dbReference>
<dbReference type="InterPro" id="IPR029070">
    <property type="entry name" value="Chitinase_insertion_sf"/>
</dbReference>
<evidence type="ECO:0000256" key="5">
    <source>
        <dbReference type="ARBA" id="ARBA00023295"/>
    </source>
</evidence>
<evidence type="ECO:0000256" key="1">
    <source>
        <dbReference type="ARBA" id="ARBA00000822"/>
    </source>
</evidence>
<proteinExistence type="predicted"/>
<evidence type="ECO:0000256" key="3">
    <source>
        <dbReference type="ARBA" id="ARBA00022801"/>
    </source>
</evidence>
<gene>
    <name evidence="10" type="ORF">F0U44_04250</name>
</gene>
<dbReference type="GO" id="GO:0008843">
    <property type="term" value="F:endochitinase activity"/>
    <property type="evidence" value="ECO:0007669"/>
    <property type="project" value="UniProtKB-EC"/>
</dbReference>
<keyword evidence="5 6" id="KW-0326">Glycosidase</keyword>
<dbReference type="InterPro" id="IPR017853">
    <property type="entry name" value="GH"/>
</dbReference>
<dbReference type="GO" id="GO:0008061">
    <property type="term" value="F:chitin binding"/>
    <property type="evidence" value="ECO:0007669"/>
    <property type="project" value="InterPro"/>
</dbReference>
<dbReference type="Gene3D" id="3.10.50.10">
    <property type="match status" value="1"/>
</dbReference>
<protein>
    <recommendedName>
        <fullName evidence="2">chitinase</fullName>
        <ecNumber evidence="2">3.2.1.14</ecNumber>
    </recommendedName>
</protein>
<dbReference type="InterPro" id="IPR001579">
    <property type="entry name" value="Glyco_hydro_18_chit_AS"/>
</dbReference>
<dbReference type="Gene3D" id="3.20.20.80">
    <property type="entry name" value="Glycosidases"/>
    <property type="match status" value="1"/>
</dbReference>
<dbReference type="InterPro" id="IPR015943">
    <property type="entry name" value="WD40/YVTN_repeat-like_dom_sf"/>
</dbReference>
<dbReference type="EMBL" id="VUJV01000001">
    <property type="protein sequence ID" value="KAA1421509.1"/>
    <property type="molecule type" value="Genomic_DNA"/>
</dbReference>
<dbReference type="Pfam" id="PF00704">
    <property type="entry name" value="Glyco_hydro_18"/>
    <property type="match status" value="1"/>
</dbReference>
<keyword evidence="11" id="KW-1185">Reference proteome</keyword>
<keyword evidence="3 6" id="KW-0378">Hydrolase</keyword>
<dbReference type="PANTHER" id="PTHR11177:SF317">
    <property type="entry name" value="CHITINASE 12-RELATED"/>
    <property type="match status" value="1"/>
</dbReference>
<dbReference type="PROSITE" id="PS51910">
    <property type="entry name" value="GH18_2"/>
    <property type="match status" value="1"/>
</dbReference>
<keyword evidence="4" id="KW-0119">Carbohydrate metabolism</keyword>
<feature type="chain" id="PRO_5022958364" description="chitinase" evidence="8">
    <location>
        <begin position="29"/>
        <end position="847"/>
    </location>
</feature>
<reference evidence="10 11" key="1">
    <citation type="submission" date="2019-09" db="EMBL/GenBank/DDBJ databases">
        <title>Nocardioides panacisoli sp. nov., isolated from the soil of a ginseng field.</title>
        <authorList>
            <person name="Cho C."/>
        </authorList>
    </citation>
    <scope>NUCLEOTIDE SEQUENCE [LARGE SCALE GENOMIC DNA]</scope>
    <source>
        <strain evidence="10 11">BN130099</strain>
    </source>
</reference>
<evidence type="ECO:0000313" key="10">
    <source>
        <dbReference type="EMBL" id="KAA1421509.1"/>
    </source>
</evidence>
<sequence length="847" mass="85633">MKPTLALAGSVAVSLLVSGLSAATSADAAPSAPLASPPAAGDVVVAAFDGTVTAISTASGATHQVAGAGGLTDGGFAIAREASGALVVASRVEAGSVGRVTRVSPNGAKAQIAQGPAGYFVLSAAVSPTTSEIVVGDESIGACPGSDPVGIATGVIWVYSADGSEVRCQDNALSEAEGGLIQNNGAQGMVFDDAGHLFVASSYGGDDTRGAIIEVDVATGRQLEIVSDNATSDGAGGASLFYDLRGLTRAPSGMLYVVDDRNINGHASCNPCNGDDTRIVGVDPATGRQTLVSDNDRSAAAGGQRLLTRPFAVTVAANGRLYVADDDGQVIEINPSTGAQTLLASGLGSIHAIVGVPGGACAPVHESSATVQSRTQSASITESSTNVVKRTSAGVTVRARVGVETSVQSEAEGVATVDNCPGGVSAPYTATESRTRDGAATGTASRKATRATLKAAKKAAKSSAKKAAVKATAPSAQQEADTAAIAAAAAAALAAAEAGAEGGSAARWSIGYYAGYESTDYPPSAVDWSGLTDVAMAFYLPTGTGALDGTLFQGSPAQGADLASRLINAAHAHGKRALASIGGADTRASFRSSMLDHRAAFVQSIVALRDQGYDGIDIDWEPAEAEDLPLIAQLGRKIHQAWPGAVLTSTHYSVNTNFIPDLSGMAEVAGVYDFISVQTYGMAGAYSGWQSWHSSALMGSTSSTPTSVETSVEAYLDGGVPAAKLGVGIGAFGLCYSGPVSAPSQSLGGSTIIKSDYDLQFRAVRTVYQPAMTRHYDSTAKAPYLSGSKNGCSYISYEDEQSVAAKLAYLEAEGLAGVVMWTINQQFVPSATPKNPLLDTIATAWLS</sequence>
<keyword evidence="8" id="KW-0732">Signal</keyword>
<dbReference type="RefSeq" id="WP_149726969.1">
    <property type="nucleotide sequence ID" value="NZ_VUJV01000001.1"/>
</dbReference>
<dbReference type="SMART" id="SM00636">
    <property type="entry name" value="Glyco_18"/>
    <property type="match status" value="1"/>
</dbReference>
<evidence type="ECO:0000256" key="4">
    <source>
        <dbReference type="ARBA" id="ARBA00023024"/>
    </source>
</evidence>
<comment type="caution">
    <text evidence="10">The sequence shown here is derived from an EMBL/GenBank/DDBJ whole genome shotgun (WGS) entry which is preliminary data.</text>
</comment>
<dbReference type="PANTHER" id="PTHR11177">
    <property type="entry name" value="CHITINASE"/>
    <property type="match status" value="1"/>
</dbReference>
<evidence type="ECO:0000256" key="8">
    <source>
        <dbReference type="SAM" id="SignalP"/>
    </source>
</evidence>
<dbReference type="InterPro" id="IPR001223">
    <property type="entry name" value="Glyco_hydro18_cat"/>
</dbReference>
<dbReference type="InterPro" id="IPR011583">
    <property type="entry name" value="Chitinase_II/V-like_cat"/>
</dbReference>
<keyword evidence="4" id="KW-0624">Polysaccharide degradation</keyword>
<feature type="domain" description="GH18" evidence="9">
    <location>
        <begin position="507"/>
        <end position="847"/>
    </location>
</feature>
<dbReference type="GO" id="GO:0005576">
    <property type="term" value="C:extracellular region"/>
    <property type="evidence" value="ECO:0007669"/>
    <property type="project" value="TreeGrafter"/>
</dbReference>
<evidence type="ECO:0000259" key="9">
    <source>
        <dbReference type="PROSITE" id="PS51910"/>
    </source>
</evidence>
<keyword evidence="4" id="KW-0146">Chitin degradation</keyword>
<accession>A0A5B1LPD1</accession>
<evidence type="ECO:0000256" key="2">
    <source>
        <dbReference type="ARBA" id="ARBA00012729"/>
    </source>
</evidence>
<reference evidence="10 11" key="2">
    <citation type="submission" date="2019-09" db="EMBL/GenBank/DDBJ databases">
        <authorList>
            <person name="Jin C."/>
        </authorList>
    </citation>
    <scope>NUCLEOTIDE SEQUENCE [LARGE SCALE GENOMIC DNA]</scope>
    <source>
        <strain evidence="10 11">BN130099</strain>
    </source>
</reference>
<organism evidence="10 11">
    <name type="scientific">Nocardioides humilatus</name>
    <dbReference type="NCBI Taxonomy" id="2607660"/>
    <lineage>
        <taxon>Bacteria</taxon>
        <taxon>Bacillati</taxon>
        <taxon>Actinomycetota</taxon>
        <taxon>Actinomycetes</taxon>
        <taxon>Propionibacteriales</taxon>
        <taxon>Nocardioidaceae</taxon>
        <taxon>Nocardioides</taxon>
    </lineage>
</organism>
<dbReference type="SUPFAM" id="SSF63825">
    <property type="entry name" value="YWTD domain"/>
    <property type="match status" value="1"/>
</dbReference>
<comment type="catalytic activity">
    <reaction evidence="1">
        <text>Random endo-hydrolysis of N-acetyl-beta-D-glucosaminide (1-&gt;4)-beta-linkages in chitin and chitodextrins.</text>
        <dbReference type="EC" id="3.2.1.14"/>
    </reaction>
</comment>
<evidence type="ECO:0000256" key="6">
    <source>
        <dbReference type="RuleBase" id="RU000489"/>
    </source>
</evidence>
<feature type="region of interest" description="Disordered" evidence="7">
    <location>
        <begin position="427"/>
        <end position="448"/>
    </location>
</feature>
<evidence type="ECO:0000256" key="7">
    <source>
        <dbReference type="SAM" id="MobiDB-lite"/>
    </source>
</evidence>
<dbReference type="PROSITE" id="PS01095">
    <property type="entry name" value="GH18_1"/>
    <property type="match status" value="1"/>
</dbReference>
<dbReference type="GO" id="GO:0005975">
    <property type="term" value="P:carbohydrate metabolic process"/>
    <property type="evidence" value="ECO:0007669"/>
    <property type="project" value="InterPro"/>
</dbReference>